<reference evidence="1" key="1">
    <citation type="submission" date="2022-10" db="EMBL/GenBank/DDBJ databases">
        <title>Culturing micro-colonial fungi from biological soil crusts in the Mojave desert and describing Neophaeococcomyces mojavensis, and introducing the new genera and species Taxawa tesnikishii.</title>
        <authorList>
            <person name="Kurbessoian T."/>
            <person name="Stajich J.E."/>
        </authorList>
    </citation>
    <scope>NUCLEOTIDE SEQUENCE</scope>
    <source>
        <strain evidence="1">JES_112</strain>
    </source>
</reference>
<sequence>MSLTEVQLQYIIIIERVASIFSLFGAAFVIVTFALSDKFRKPVNRLVFYATFGNILTNIATLISIDSIESGQSSPLCQFQAFLIQWFMPADALWTFAMACNVWLSFFRSYDATTLRRLEFKYLLACYGLPFIPAFVYLFVETYERGKVYGSAVLWCWVALKWDFLRVATFYGPVWIVILCTIGIYVRVGCVILKWRKTLLSLEKEPGTQGTKELPTIGIMKTSEVTVTRSEEAQPRNRPDSSYTDRKASFPSSSDFHKRTAQSYVHQSGRIDPNKAALKYCKCAILFFVALIITWVPSTVNRIYTIIRPTDIVFSLNVAAALVLPLQGFWNALVYMATSTYAVNCLWQDLRDVCRRKKPSRTSVSMKRCMAQSDTSGVDERYSSVSTIPYDAERASSQSELVGQAK</sequence>
<comment type="caution">
    <text evidence="1">The sequence shown here is derived from an EMBL/GenBank/DDBJ whole genome shotgun (WGS) entry which is preliminary data.</text>
</comment>
<gene>
    <name evidence="1" type="ORF">H2198_006143</name>
</gene>
<keyword evidence="2" id="KW-1185">Reference proteome</keyword>
<name>A0ACC3A4B6_9EURO</name>
<protein>
    <submittedName>
        <fullName evidence="1">Uncharacterized protein</fullName>
    </submittedName>
</protein>
<dbReference type="EMBL" id="JAPDRQ010000110">
    <property type="protein sequence ID" value="KAJ9654870.1"/>
    <property type="molecule type" value="Genomic_DNA"/>
</dbReference>
<evidence type="ECO:0000313" key="2">
    <source>
        <dbReference type="Proteomes" id="UP001172386"/>
    </source>
</evidence>
<organism evidence="1 2">
    <name type="scientific">Neophaeococcomyces mojaviensis</name>
    <dbReference type="NCBI Taxonomy" id="3383035"/>
    <lineage>
        <taxon>Eukaryota</taxon>
        <taxon>Fungi</taxon>
        <taxon>Dikarya</taxon>
        <taxon>Ascomycota</taxon>
        <taxon>Pezizomycotina</taxon>
        <taxon>Eurotiomycetes</taxon>
        <taxon>Chaetothyriomycetidae</taxon>
        <taxon>Chaetothyriales</taxon>
        <taxon>Chaetothyriales incertae sedis</taxon>
        <taxon>Neophaeococcomyces</taxon>
    </lineage>
</organism>
<proteinExistence type="predicted"/>
<evidence type="ECO:0000313" key="1">
    <source>
        <dbReference type="EMBL" id="KAJ9654870.1"/>
    </source>
</evidence>
<accession>A0ACC3A4B6</accession>
<dbReference type="Proteomes" id="UP001172386">
    <property type="component" value="Unassembled WGS sequence"/>
</dbReference>